<dbReference type="InterPro" id="IPR006016">
    <property type="entry name" value="UspA"/>
</dbReference>
<evidence type="ECO:0000313" key="6">
    <source>
        <dbReference type="Proteomes" id="UP001212602"/>
    </source>
</evidence>
<keyword evidence="2" id="KW-0547">Nucleotide-binding</keyword>
<comment type="similarity">
    <text evidence="1">Belongs to the universal stress protein A family.</text>
</comment>
<accession>A0AAE3N7X6</accession>
<dbReference type="PANTHER" id="PTHR46268:SF27">
    <property type="entry name" value="UNIVERSAL STRESS PROTEIN RV2623"/>
    <property type="match status" value="1"/>
</dbReference>
<reference evidence="5" key="1">
    <citation type="submission" date="2023-01" db="EMBL/GenBank/DDBJ databases">
        <title>Xenophilus mangrovi sp. nov., isolated from soil of Mangrove nature reserve.</title>
        <authorList>
            <person name="Xu S."/>
            <person name="Liu Z."/>
            <person name="Xu Y."/>
        </authorList>
    </citation>
    <scope>NUCLEOTIDE SEQUENCE</scope>
    <source>
        <strain evidence="5">YW8</strain>
    </source>
</reference>
<dbReference type="PANTHER" id="PTHR46268">
    <property type="entry name" value="STRESS RESPONSE PROTEIN NHAX"/>
    <property type="match status" value="1"/>
</dbReference>
<dbReference type="InterPro" id="IPR006015">
    <property type="entry name" value="Universal_stress_UspA"/>
</dbReference>
<dbReference type="AlphaFoldDB" id="A0AAE3N7X6"/>
<dbReference type="Gene3D" id="3.40.50.620">
    <property type="entry name" value="HUPs"/>
    <property type="match status" value="2"/>
</dbReference>
<dbReference type="RefSeq" id="WP_271426189.1">
    <property type="nucleotide sequence ID" value="NZ_JAQIPB010000001.1"/>
</dbReference>
<evidence type="ECO:0000259" key="4">
    <source>
        <dbReference type="Pfam" id="PF00582"/>
    </source>
</evidence>
<evidence type="ECO:0000256" key="2">
    <source>
        <dbReference type="ARBA" id="ARBA00022741"/>
    </source>
</evidence>
<feature type="domain" description="UspA" evidence="4">
    <location>
        <begin position="149"/>
        <end position="287"/>
    </location>
</feature>
<feature type="domain" description="UspA" evidence="4">
    <location>
        <begin position="10"/>
        <end position="142"/>
    </location>
</feature>
<keyword evidence="6" id="KW-1185">Reference proteome</keyword>
<gene>
    <name evidence="5" type="ORF">PGB34_00925</name>
</gene>
<dbReference type="EMBL" id="JAQIPB010000001">
    <property type="protein sequence ID" value="MDA7414914.1"/>
    <property type="molecule type" value="Genomic_DNA"/>
</dbReference>
<protein>
    <submittedName>
        <fullName evidence="5">Universal stress protein</fullName>
    </submittedName>
</protein>
<name>A0AAE3N7X6_9BURK</name>
<comment type="caution">
    <text evidence="5">The sequence shown here is derived from an EMBL/GenBank/DDBJ whole genome shotgun (WGS) entry which is preliminary data.</text>
</comment>
<dbReference type="SUPFAM" id="SSF52402">
    <property type="entry name" value="Adenine nucleotide alpha hydrolases-like"/>
    <property type="match status" value="2"/>
</dbReference>
<dbReference type="PRINTS" id="PR01438">
    <property type="entry name" value="UNVRSLSTRESS"/>
</dbReference>
<keyword evidence="3" id="KW-0067">ATP-binding</keyword>
<dbReference type="CDD" id="cd00293">
    <property type="entry name" value="USP-like"/>
    <property type="match status" value="2"/>
</dbReference>
<dbReference type="GO" id="GO:0005524">
    <property type="term" value="F:ATP binding"/>
    <property type="evidence" value="ECO:0007669"/>
    <property type="project" value="UniProtKB-KW"/>
</dbReference>
<dbReference type="InterPro" id="IPR014729">
    <property type="entry name" value="Rossmann-like_a/b/a_fold"/>
</dbReference>
<organism evidence="5 6">
    <name type="scientific">Xenophilus arseniciresistens</name>
    <dbReference type="NCBI Taxonomy" id="1283306"/>
    <lineage>
        <taxon>Bacteria</taxon>
        <taxon>Pseudomonadati</taxon>
        <taxon>Pseudomonadota</taxon>
        <taxon>Betaproteobacteria</taxon>
        <taxon>Burkholderiales</taxon>
        <taxon>Comamonadaceae</taxon>
        <taxon>Xenophilus</taxon>
    </lineage>
</organism>
<evidence type="ECO:0000256" key="3">
    <source>
        <dbReference type="ARBA" id="ARBA00022840"/>
    </source>
</evidence>
<proteinExistence type="inferred from homology"/>
<dbReference type="Pfam" id="PF00582">
    <property type="entry name" value="Usp"/>
    <property type="match status" value="2"/>
</dbReference>
<dbReference type="Proteomes" id="UP001212602">
    <property type="component" value="Unassembled WGS sequence"/>
</dbReference>
<evidence type="ECO:0000256" key="1">
    <source>
        <dbReference type="ARBA" id="ARBA00008791"/>
    </source>
</evidence>
<evidence type="ECO:0000313" key="5">
    <source>
        <dbReference type="EMBL" id="MDA7414914.1"/>
    </source>
</evidence>
<sequence length="291" mass="31154">MSRQPQAPSRILFATDLSSRCDRALDRTVQLGQQWRASAVALSVIDPATAPQDLRRVGGPARAPLGVAEQRLRADLAVQELPFAVRVESGPVADAVLAVAEAERAGLIVTGVARNEALSRILLGSSVDTLARRASVPLLVVRNRVRAPYPRVRVATDLSDSAGHALCWALAAFPEAQVTLFHAFDTPPHLRHALGQGMALRNAHEAALQQMQAWLAALPLPEAQRTRPRMALETGDPAARLYEHSQQHPDELIVLGRAPRGALAQLLLGSVARQALDIVEADVVVVPHAAG</sequence>